<dbReference type="EMBL" id="JBBBNY010000012">
    <property type="protein sequence ID" value="MEI7037922.1"/>
    <property type="molecule type" value="Genomic_DNA"/>
</dbReference>
<protein>
    <submittedName>
        <fullName evidence="1">Uncharacterized protein</fullName>
    </submittedName>
</protein>
<evidence type="ECO:0000313" key="2">
    <source>
        <dbReference type="Proteomes" id="UP001381174"/>
    </source>
</evidence>
<dbReference type="RefSeq" id="WP_336808559.1">
    <property type="nucleotide sequence ID" value="NZ_JBBBNY010000012.1"/>
</dbReference>
<accession>A0ABU8JG09</accession>
<sequence length="76" mass="8561">MTPRGHTLDACFPGPYGENDTLLERLLVEFLRDHVYWRRNVHPEDPPAIATAAAQPRTTWRSKRACAASCTSSPPR</sequence>
<proteinExistence type="predicted"/>
<evidence type="ECO:0000313" key="1">
    <source>
        <dbReference type="EMBL" id="MEI7037922.1"/>
    </source>
</evidence>
<organism evidence="1 2">
    <name type="scientific">Fulvimonas yonginensis</name>
    <dbReference type="NCBI Taxonomy" id="1495200"/>
    <lineage>
        <taxon>Bacteria</taxon>
        <taxon>Pseudomonadati</taxon>
        <taxon>Pseudomonadota</taxon>
        <taxon>Gammaproteobacteria</taxon>
        <taxon>Lysobacterales</taxon>
        <taxon>Rhodanobacteraceae</taxon>
        <taxon>Fulvimonas</taxon>
    </lineage>
</organism>
<keyword evidence="2" id="KW-1185">Reference proteome</keyword>
<reference evidence="1 2" key="1">
    <citation type="journal article" date="2014" name="Int. J. Syst. Evol. Microbiol.">
        <title>Fulvimonas yonginensis sp. nov., isolated from greenhouse soil, and emended description of the genus Fulvimonas.</title>
        <authorList>
            <person name="Ahn J.H."/>
            <person name="Kim S.J."/>
            <person name="Weon H.Y."/>
            <person name="Hong S.B."/>
            <person name="Seok S.J."/>
            <person name="Kwon S.W."/>
        </authorList>
    </citation>
    <scope>NUCLEOTIDE SEQUENCE [LARGE SCALE GENOMIC DNA]</scope>
    <source>
        <strain evidence="1 2">KACC 16952</strain>
    </source>
</reference>
<comment type="caution">
    <text evidence="1">The sequence shown here is derived from an EMBL/GenBank/DDBJ whole genome shotgun (WGS) entry which is preliminary data.</text>
</comment>
<dbReference type="Proteomes" id="UP001381174">
    <property type="component" value="Unassembled WGS sequence"/>
</dbReference>
<gene>
    <name evidence="1" type="ORF">WAT24_14225</name>
</gene>
<name>A0ABU8JG09_9GAMM</name>